<dbReference type="InterPro" id="IPR025902">
    <property type="entry name" value="LssY-like-C_dom"/>
</dbReference>
<comment type="subcellular location">
    <subcellularLocation>
        <location evidence="1">Cell membrane</location>
        <topology evidence="1">Multi-pass membrane protein</topology>
    </subcellularLocation>
</comment>
<evidence type="ECO:0000259" key="8">
    <source>
        <dbReference type="Pfam" id="PF01569"/>
    </source>
</evidence>
<feature type="transmembrane region" description="Helical" evidence="7">
    <location>
        <begin position="423"/>
        <end position="442"/>
    </location>
</feature>
<keyword evidence="6 7" id="KW-0472">Membrane</keyword>
<dbReference type="Proteomes" id="UP000054761">
    <property type="component" value="Unassembled WGS sequence"/>
</dbReference>
<dbReference type="InterPro" id="IPR032818">
    <property type="entry name" value="DedA-like"/>
</dbReference>
<dbReference type="PANTHER" id="PTHR30353:SF15">
    <property type="entry name" value="INNER MEMBRANE PROTEIN YABI"/>
    <property type="match status" value="1"/>
</dbReference>
<dbReference type="InterPro" id="IPR036938">
    <property type="entry name" value="PAP2/HPO_sf"/>
</dbReference>
<evidence type="ECO:0000313" key="11">
    <source>
        <dbReference type="EMBL" id="KTD23645.1"/>
    </source>
</evidence>
<evidence type="ECO:0000259" key="10">
    <source>
        <dbReference type="Pfam" id="PF14067"/>
    </source>
</evidence>
<evidence type="ECO:0000256" key="7">
    <source>
        <dbReference type="SAM" id="Phobius"/>
    </source>
</evidence>
<evidence type="ECO:0000256" key="5">
    <source>
        <dbReference type="ARBA" id="ARBA00022989"/>
    </source>
</evidence>
<dbReference type="OrthoDB" id="9780918at2"/>
<proteinExistence type="inferred from homology"/>
<dbReference type="PATRIC" id="fig|454.4.peg.1432"/>
<dbReference type="Pfam" id="PF14067">
    <property type="entry name" value="LssY_C"/>
    <property type="match status" value="1"/>
</dbReference>
<dbReference type="SUPFAM" id="SSF48317">
    <property type="entry name" value="Acid phosphatase/Vanadium-dependent haloperoxidase"/>
    <property type="match status" value="1"/>
</dbReference>
<dbReference type="RefSeq" id="WP_058501681.1">
    <property type="nucleotide sequence ID" value="NZ_CAAAJA010000057.1"/>
</dbReference>
<accession>A0A0W0VUJ5</accession>
<feature type="transmembrane region" description="Helical" evidence="7">
    <location>
        <begin position="296"/>
        <end position="321"/>
    </location>
</feature>
<gene>
    <name evidence="11" type="primary">lssY</name>
    <name evidence="11" type="ORF">Lisr_1326</name>
</gene>
<dbReference type="Gene3D" id="1.20.144.10">
    <property type="entry name" value="Phosphatidic acid phosphatase type 2/haloperoxidase"/>
    <property type="match status" value="1"/>
</dbReference>
<evidence type="ECO:0000256" key="6">
    <source>
        <dbReference type="ARBA" id="ARBA00023136"/>
    </source>
</evidence>
<dbReference type="STRING" id="454.Lisr_1326"/>
<reference evidence="11 12" key="1">
    <citation type="submission" date="2015-11" db="EMBL/GenBank/DDBJ databases">
        <title>Genomic analysis of 38 Legionella species identifies large and diverse effector repertoires.</title>
        <authorList>
            <person name="Burstein D."/>
            <person name="Amaro F."/>
            <person name="Zusman T."/>
            <person name="Lifshitz Z."/>
            <person name="Cohen O."/>
            <person name="Gilbert J.A."/>
            <person name="Pupko T."/>
            <person name="Shuman H.A."/>
            <person name="Segal G."/>
        </authorList>
    </citation>
    <scope>NUCLEOTIDE SEQUENCE [LARGE SCALE GENOMIC DNA]</scope>
    <source>
        <strain evidence="11 12">Bercovier 4</strain>
    </source>
</reference>
<comment type="similarity">
    <text evidence="2">Belongs to the DedA family.</text>
</comment>
<name>A0A0W0VUJ5_9GAMM</name>
<comment type="caution">
    <text evidence="11">The sequence shown here is derived from an EMBL/GenBank/DDBJ whole genome shotgun (WGS) entry which is preliminary data.</text>
</comment>
<feature type="transmembrane region" description="Helical" evidence="7">
    <location>
        <begin position="454"/>
        <end position="473"/>
    </location>
</feature>
<feature type="transmembrane region" description="Helical" evidence="7">
    <location>
        <begin position="248"/>
        <end position="269"/>
    </location>
</feature>
<keyword evidence="12" id="KW-1185">Reference proteome</keyword>
<feature type="domain" description="LssY-like C-terminal" evidence="10">
    <location>
        <begin position="504"/>
        <end position="626"/>
    </location>
</feature>
<dbReference type="PANTHER" id="PTHR30353">
    <property type="entry name" value="INNER MEMBRANE PROTEIN DEDA-RELATED"/>
    <property type="match status" value="1"/>
</dbReference>
<feature type="transmembrane region" description="Helical" evidence="7">
    <location>
        <begin position="370"/>
        <end position="387"/>
    </location>
</feature>
<feature type="domain" description="VTT" evidence="9">
    <location>
        <begin position="42"/>
        <end position="165"/>
    </location>
</feature>
<dbReference type="EMBL" id="LNYH01000070">
    <property type="protein sequence ID" value="KTD23645.1"/>
    <property type="molecule type" value="Genomic_DNA"/>
</dbReference>
<evidence type="ECO:0000259" key="9">
    <source>
        <dbReference type="Pfam" id="PF09335"/>
    </source>
</evidence>
<evidence type="ECO:0000313" key="12">
    <source>
        <dbReference type="Proteomes" id="UP000054761"/>
    </source>
</evidence>
<dbReference type="InterPro" id="IPR000326">
    <property type="entry name" value="PAP2/HPO"/>
</dbReference>
<feature type="transmembrane region" description="Helical" evidence="7">
    <location>
        <begin position="328"/>
        <end position="350"/>
    </location>
</feature>
<sequence length="676" mass="77354">MNLFADYVQPLTTWLHDNPQWALTITFAISFGESLAIIGSIVPGSVTMTAIGILAGSGVMRIDLTLLAAIAGAILGDNASYFLGYYFRDRLINVWPFSRHPHWLTLGKHYFSRHGGKSVLIGRFFGPLRPVIPVIAGMMHMSQWKFLIANVISAIGWSIVYVVPGILIGAASNELSAENATRLFLFILVLLICIWLLSIIIKKFLTYAKRILSLNLHEFWLWSRKHPALSKYFLAITPIDEQDHYPTAALVILTTFNIFLLLALLIFLIEQNWINKVNYSVHLFLQSLRITEIDSFMLLLSQLISAATLITSSLAVILFFIYKKNIRVLSYLISIMVSSFLIAKGLSFLIKYPRPHGILVNLPGSSFPEVNLCFATAVFSFLSFYLNKTSNSVLRKIHITILLSILPASGFAVLYLGDYWLSDVIAAFILGILISLIHWIFYRRKLSKEHSTSFPANIFLLVILFSTIVNFSVNYQTLVHNHTPYQKEFLITEEKWWNQSQPVLPVYRHNRIGHVASLLNIQYVGSISLLKQSLEKYGWKKYDESMLTEILKRMSAQSREDALPLLTQLYNNRRPVLLMTYDDRECDCLFVLRIWRSNYHLNRLGKYIWIGSIHRNNQNKLIKKGKLDAISSDKNVLKNIEPILKSFKVRKLQIPENMYEKSGINSILLVKEKQID</sequence>
<feature type="transmembrane region" description="Helical" evidence="7">
    <location>
        <begin position="146"/>
        <end position="171"/>
    </location>
</feature>
<dbReference type="InterPro" id="IPR032816">
    <property type="entry name" value="VTT_dom"/>
</dbReference>
<evidence type="ECO:0000256" key="1">
    <source>
        <dbReference type="ARBA" id="ARBA00004651"/>
    </source>
</evidence>
<feature type="transmembrane region" description="Helical" evidence="7">
    <location>
        <begin position="20"/>
        <end position="43"/>
    </location>
</feature>
<dbReference type="Pfam" id="PF09335">
    <property type="entry name" value="VTT_dom"/>
    <property type="match status" value="1"/>
</dbReference>
<feature type="transmembrane region" description="Helical" evidence="7">
    <location>
        <begin position="183"/>
        <end position="201"/>
    </location>
</feature>
<feature type="transmembrane region" description="Helical" evidence="7">
    <location>
        <begin position="64"/>
        <end position="87"/>
    </location>
</feature>
<keyword evidence="3" id="KW-1003">Cell membrane</keyword>
<dbReference type="Pfam" id="PF01569">
    <property type="entry name" value="PAP2"/>
    <property type="match status" value="1"/>
</dbReference>
<evidence type="ECO:0000256" key="4">
    <source>
        <dbReference type="ARBA" id="ARBA00022692"/>
    </source>
</evidence>
<evidence type="ECO:0000256" key="3">
    <source>
        <dbReference type="ARBA" id="ARBA00022475"/>
    </source>
</evidence>
<evidence type="ECO:0000256" key="2">
    <source>
        <dbReference type="ARBA" id="ARBA00010792"/>
    </source>
</evidence>
<protein>
    <submittedName>
        <fullName evidence="11">Secretion system protein Y</fullName>
    </submittedName>
</protein>
<keyword evidence="4 7" id="KW-0812">Transmembrane</keyword>
<dbReference type="CDD" id="cd03392">
    <property type="entry name" value="PAP2_like_2"/>
    <property type="match status" value="1"/>
</dbReference>
<feature type="domain" description="Phosphatidic acid phosphatase type 2/haloperoxidase" evidence="8">
    <location>
        <begin position="331"/>
        <end position="444"/>
    </location>
</feature>
<keyword evidence="5 7" id="KW-1133">Transmembrane helix</keyword>
<feature type="transmembrane region" description="Helical" evidence="7">
    <location>
        <begin position="399"/>
        <end position="417"/>
    </location>
</feature>
<dbReference type="GO" id="GO:0005886">
    <property type="term" value="C:plasma membrane"/>
    <property type="evidence" value="ECO:0007669"/>
    <property type="project" value="UniProtKB-SubCell"/>
</dbReference>
<dbReference type="AlphaFoldDB" id="A0A0W0VUJ5"/>
<organism evidence="11 12">
    <name type="scientific">Legionella israelensis</name>
    <dbReference type="NCBI Taxonomy" id="454"/>
    <lineage>
        <taxon>Bacteria</taxon>
        <taxon>Pseudomonadati</taxon>
        <taxon>Pseudomonadota</taxon>
        <taxon>Gammaproteobacteria</taxon>
        <taxon>Legionellales</taxon>
        <taxon>Legionellaceae</taxon>
        <taxon>Legionella</taxon>
    </lineage>
</organism>